<dbReference type="AlphaFoldDB" id="A0A4S1CF92"/>
<evidence type="ECO:0000313" key="1">
    <source>
        <dbReference type="EMBL" id="TGU71730.1"/>
    </source>
</evidence>
<gene>
    <name evidence="1" type="ORF">E4633_15630</name>
</gene>
<proteinExistence type="predicted"/>
<protein>
    <submittedName>
        <fullName evidence="1">Uncharacterized protein</fullName>
    </submittedName>
</protein>
<organism evidence="1 2">
    <name type="scientific">Geomonas terrae</name>
    <dbReference type="NCBI Taxonomy" id="2562681"/>
    <lineage>
        <taxon>Bacteria</taxon>
        <taxon>Pseudomonadati</taxon>
        <taxon>Thermodesulfobacteriota</taxon>
        <taxon>Desulfuromonadia</taxon>
        <taxon>Geobacterales</taxon>
        <taxon>Geobacteraceae</taxon>
        <taxon>Geomonas</taxon>
    </lineage>
</organism>
<dbReference type="RefSeq" id="WP_135871573.1">
    <property type="nucleotide sequence ID" value="NZ_SRSC01000003.1"/>
</dbReference>
<evidence type="ECO:0000313" key="2">
    <source>
        <dbReference type="Proteomes" id="UP000306416"/>
    </source>
</evidence>
<dbReference type="EMBL" id="SRSC01000003">
    <property type="protein sequence ID" value="TGU71730.1"/>
    <property type="molecule type" value="Genomic_DNA"/>
</dbReference>
<reference evidence="1 2" key="1">
    <citation type="submission" date="2019-04" db="EMBL/GenBank/DDBJ databases">
        <title>Geobacter oryzae sp. nov., ferric-reducing bacteria isolated from paddy soil.</title>
        <authorList>
            <person name="Xu Z."/>
            <person name="Masuda Y."/>
            <person name="Itoh H."/>
            <person name="Senoo K."/>
        </authorList>
    </citation>
    <scope>NUCLEOTIDE SEQUENCE [LARGE SCALE GENOMIC DNA]</scope>
    <source>
        <strain evidence="1 2">Red111</strain>
    </source>
</reference>
<sequence length="102" mass="10992">MRVQISEAFKRESQTHDILAKVIEAHSLDGAAKTAITELSARLEVGIGERDKEVILGLMSIIQHQSNPAFEDFKAYIISSFGGASGNLLSTWLPALAAALPK</sequence>
<keyword evidence="2" id="KW-1185">Reference proteome</keyword>
<comment type="caution">
    <text evidence="1">The sequence shown here is derived from an EMBL/GenBank/DDBJ whole genome shotgun (WGS) entry which is preliminary data.</text>
</comment>
<accession>A0A4S1CF92</accession>
<name>A0A4S1CF92_9BACT</name>
<dbReference type="Proteomes" id="UP000306416">
    <property type="component" value="Unassembled WGS sequence"/>
</dbReference>